<reference evidence="2" key="1">
    <citation type="journal article" date="2023" name="Int. J. Syst. Evol. Microbiol.">
        <title>Methylocystis iwaonis sp. nov., a type II methane-oxidizing bacterium from surface soil of a rice paddy field in Japan, and emended description of the genus Methylocystis (ex Whittenbury et al. 1970) Bowman et al. 1993.</title>
        <authorList>
            <person name="Kaise H."/>
            <person name="Sawadogo J.B."/>
            <person name="Alam M.S."/>
            <person name="Ueno C."/>
            <person name="Dianou D."/>
            <person name="Shinjo R."/>
            <person name="Asakawa S."/>
        </authorList>
    </citation>
    <scope>NUCLEOTIDE SEQUENCE</scope>
    <source>
        <strain evidence="2">LMG27198</strain>
    </source>
</reference>
<evidence type="ECO:0000256" key="1">
    <source>
        <dbReference type="SAM" id="Phobius"/>
    </source>
</evidence>
<sequence length="90" mass="9802">MLAVAKALILIGIVIFASEREYGLEFVLILCAAVALHMLWESRLRAEVLMYLAGLPNHLAYWIFLGGPLGLVGRTLALALVLAPIYILAP</sequence>
<keyword evidence="1" id="KW-0472">Membrane</keyword>
<name>A0A9W6GTB7_9HYPH</name>
<feature type="transmembrane region" description="Helical" evidence="1">
    <location>
        <begin position="22"/>
        <end position="40"/>
    </location>
</feature>
<gene>
    <name evidence="2" type="ORF">LMG27198_16610</name>
</gene>
<accession>A0A9W6GTB7</accession>
<keyword evidence="1" id="KW-1133">Transmembrane helix</keyword>
<dbReference type="RefSeq" id="WP_281802017.1">
    <property type="nucleotide sequence ID" value="NZ_BSEC01000001.1"/>
</dbReference>
<proteinExistence type="predicted"/>
<evidence type="ECO:0000313" key="2">
    <source>
        <dbReference type="EMBL" id="GLI92669.1"/>
    </source>
</evidence>
<keyword evidence="1" id="KW-0812">Transmembrane</keyword>
<dbReference type="AlphaFoldDB" id="A0A9W6GTB7"/>
<keyword evidence="3" id="KW-1185">Reference proteome</keyword>
<evidence type="ECO:0000313" key="3">
    <source>
        <dbReference type="Proteomes" id="UP001144323"/>
    </source>
</evidence>
<feature type="transmembrane region" description="Helical" evidence="1">
    <location>
        <begin position="60"/>
        <end position="89"/>
    </location>
</feature>
<dbReference type="Proteomes" id="UP001144323">
    <property type="component" value="Unassembled WGS sequence"/>
</dbReference>
<comment type="caution">
    <text evidence="2">The sequence shown here is derived from an EMBL/GenBank/DDBJ whole genome shotgun (WGS) entry which is preliminary data.</text>
</comment>
<protein>
    <submittedName>
        <fullName evidence="2">Uncharacterized protein</fullName>
    </submittedName>
</protein>
<organism evidence="2 3">
    <name type="scientific">Methylocystis echinoides</name>
    <dbReference type="NCBI Taxonomy" id="29468"/>
    <lineage>
        <taxon>Bacteria</taxon>
        <taxon>Pseudomonadati</taxon>
        <taxon>Pseudomonadota</taxon>
        <taxon>Alphaproteobacteria</taxon>
        <taxon>Hyphomicrobiales</taxon>
        <taxon>Methylocystaceae</taxon>
        <taxon>Methylocystis</taxon>
    </lineage>
</organism>
<dbReference type="EMBL" id="BSEC01000001">
    <property type="protein sequence ID" value="GLI92669.1"/>
    <property type="molecule type" value="Genomic_DNA"/>
</dbReference>